<dbReference type="Proteomes" id="UP000823941">
    <property type="component" value="Chromosome 19"/>
</dbReference>
<name>A0ABQ7Q9I6_PLUXY</name>
<keyword evidence="3" id="KW-1185">Reference proteome</keyword>
<dbReference type="EMBL" id="JAHIBW010000019">
    <property type="protein sequence ID" value="KAG7301809.1"/>
    <property type="molecule type" value="Genomic_DNA"/>
</dbReference>
<organism evidence="2 3">
    <name type="scientific">Plutella xylostella</name>
    <name type="common">Diamondback moth</name>
    <name type="synonym">Plutella maculipennis</name>
    <dbReference type="NCBI Taxonomy" id="51655"/>
    <lineage>
        <taxon>Eukaryota</taxon>
        <taxon>Metazoa</taxon>
        <taxon>Ecdysozoa</taxon>
        <taxon>Arthropoda</taxon>
        <taxon>Hexapoda</taxon>
        <taxon>Insecta</taxon>
        <taxon>Pterygota</taxon>
        <taxon>Neoptera</taxon>
        <taxon>Endopterygota</taxon>
        <taxon>Lepidoptera</taxon>
        <taxon>Glossata</taxon>
        <taxon>Ditrysia</taxon>
        <taxon>Yponomeutoidea</taxon>
        <taxon>Plutellidae</taxon>
        <taxon>Plutella</taxon>
    </lineage>
</organism>
<accession>A0ABQ7Q9I6</accession>
<protein>
    <submittedName>
        <fullName evidence="2">Uncharacterized protein</fullName>
    </submittedName>
</protein>
<evidence type="ECO:0000313" key="3">
    <source>
        <dbReference type="Proteomes" id="UP000823941"/>
    </source>
</evidence>
<gene>
    <name evidence="2" type="ORF">JYU34_014839</name>
</gene>
<proteinExistence type="predicted"/>
<evidence type="ECO:0000313" key="2">
    <source>
        <dbReference type="EMBL" id="KAG7301809.1"/>
    </source>
</evidence>
<sequence length="53" mass="5816">MIIAFTVHFGGSICLQGCYYRVEVLDRSASPRVTRGGGVSPPSDSRWRSESPE</sequence>
<reference evidence="2 3" key="1">
    <citation type="submission" date="2021-06" db="EMBL/GenBank/DDBJ databases">
        <title>A haploid diamondback moth (Plutella xylostella L.) genome assembly resolves 31 chromosomes and identifies a diamide resistance mutation.</title>
        <authorList>
            <person name="Ward C.M."/>
            <person name="Perry K.D."/>
            <person name="Baker G."/>
            <person name="Powis K."/>
            <person name="Heckel D.G."/>
            <person name="Baxter S.W."/>
        </authorList>
    </citation>
    <scope>NUCLEOTIDE SEQUENCE [LARGE SCALE GENOMIC DNA]</scope>
    <source>
        <strain evidence="2 3">LV</strain>
        <tissue evidence="2">Single pupa</tissue>
    </source>
</reference>
<comment type="caution">
    <text evidence="2">The sequence shown here is derived from an EMBL/GenBank/DDBJ whole genome shotgun (WGS) entry which is preliminary data.</text>
</comment>
<evidence type="ECO:0000256" key="1">
    <source>
        <dbReference type="SAM" id="MobiDB-lite"/>
    </source>
</evidence>
<feature type="region of interest" description="Disordered" evidence="1">
    <location>
        <begin position="30"/>
        <end position="53"/>
    </location>
</feature>